<evidence type="ECO:0000313" key="4">
    <source>
        <dbReference type="Proteomes" id="UP000270291"/>
    </source>
</evidence>
<dbReference type="InterPro" id="IPR006827">
    <property type="entry name" value="Lant_deHydtase_N"/>
</dbReference>
<dbReference type="AlphaFoldDB" id="A0A428K8S9"/>
<dbReference type="Proteomes" id="UP000270291">
    <property type="component" value="Unassembled WGS sequence"/>
</dbReference>
<evidence type="ECO:0000259" key="1">
    <source>
        <dbReference type="Pfam" id="PF04738"/>
    </source>
</evidence>
<dbReference type="NCBIfam" id="TIGR03891">
    <property type="entry name" value="thiopep_ocin"/>
    <property type="match status" value="1"/>
</dbReference>
<dbReference type="Pfam" id="PF14028">
    <property type="entry name" value="Lant_dehydr_C"/>
    <property type="match status" value="1"/>
</dbReference>
<gene>
    <name evidence="3" type="ORF">EI293_13290</name>
</gene>
<name>A0A428K8S9_9BACT</name>
<dbReference type="OrthoDB" id="1273722at2"/>
<sequence>MAATPSLKLESEKYYLLRKPLLPLQTVLDLNEQTRQEPARLGPALLHLFRDEQLQEAIYTASPELYAELHKVLAKGLDPAGKDDRLVATLYKYLIRMSMRCTPYGLFAGCASGELAETTTFDFTGAPPLKQSRLDMNYVNELVKHLLTTTEVKYQLRYFPNNSLYAIADSYRYVEYKVKNKRRHYSITSVRKSSYLEVLLQAAGPGIHFARLVELIQAEEPEATPAEAQAYIEELIDSQLLISELEPTITGAVFFEGLPQKLAGKVAAPVVAQVAEIQQLLEAGGVRNFQQVHQLINTSFGQSSSKDLIQTDLFFRPESNTLKTEVIETVTSQLSELFALANKTNLPDLERFKKDFVERFEDREVPLLLALDSETGVGYGRAEVGRSDHLPLLDGITPRAAAPPKSSEWKKYTQLVHRLFRQAAATGAQAVELTPADLAGLEEKPDLGRHTPASLYAFGSLLASSPAALDAGDFRFALGVCSAPSAANLLGRFCYGDTKLLDNVKASLQRAEPDTEEAVYAEVVHLPEARIGNILMRPHLRTYEIPFLGLSAAPAEHQITVQDLRVSVRQGQLVLRSARLNKRVIPRLSSAHNYTTGLPIYRFLCDLQKHDIYFGVSWYWDNLSSEPFLPRVQYRNIILTKATWHLTLADLQPGEGRKKTLTEAALQQQLVDRKLPRFFCLTDHDNELLIDSHHAVARQLVVQQLEKKGRVTLTEFLATPDNCPLQGPGNTHYTNELLLPLYNGAYMPPGTPARALPLPDVTRSFAPGSEWLYLKLYAGTKTMDRVLTEKIRPLVAQLLAEGVIDKWFFIRYNDPHHHLRVRFHVPVGQESRFAQVVQAVQQALAPELAEGLVHKLQLDTYVRELERYGATNIENSESLFYHDSQAIANVLSLLEGDEGETYRWLLALRGLDELLTDFGLELPAKKQVLQQLSEAFFQEFNGDKSLQVQLNEKYRQESRRIRSFLNPAEDELNGIEDATHEFLVRRRESRGTVAAIQALYPQPLPASAAGFSLLASYVHMYVNRFVLSKSRLHELTLYGLLHKYYTAQAAMEKKTISGPKIVSYAL</sequence>
<evidence type="ECO:0000313" key="3">
    <source>
        <dbReference type="EMBL" id="RSK42769.1"/>
    </source>
</evidence>
<dbReference type="Pfam" id="PF04738">
    <property type="entry name" value="Lant_dehydr_N"/>
    <property type="match status" value="1"/>
</dbReference>
<dbReference type="InterPro" id="IPR023809">
    <property type="entry name" value="Thiopep_bacteriocin_synth_dom"/>
</dbReference>
<reference evidence="3 4" key="1">
    <citation type="submission" date="2018-12" db="EMBL/GenBank/DDBJ databases">
        <authorList>
            <person name="Feng G."/>
            <person name="Zhu H."/>
        </authorList>
    </citation>
    <scope>NUCLEOTIDE SEQUENCE [LARGE SCALE GENOMIC DNA]</scope>
    <source>
        <strain evidence="3 4">LMG 26000</strain>
    </source>
</reference>
<comment type="caution">
    <text evidence="3">The sequence shown here is derived from an EMBL/GenBank/DDBJ whole genome shotgun (WGS) entry which is preliminary data.</text>
</comment>
<protein>
    <recommendedName>
        <fullName evidence="5">Lantibiotic dehydratase</fullName>
    </recommendedName>
</protein>
<feature type="domain" description="Thiopeptide-type bacteriocin biosynthesis" evidence="2">
    <location>
        <begin position="771"/>
        <end position="1045"/>
    </location>
</feature>
<accession>A0A428K8S9</accession>
<keyword evidence="4" id="KW-1185">Reference proteome</keyword>
<dbReference type="EMBL" id="RWIU01000004">
    <property type="protein sequence ID" value="RSK42769.1"/>
    <property type="molecule type" value="Genomic_DNA"/>
</dbReference>
<evidence type="ECO:0008006" key="5">
    <source>
        <dbReference type="Google" id="ProtNLM"/>
    </source>
</evidence>
<organism evidence="3 4">
    <name type="scientific">Hymenobacter perfusus</name>
    <dbReference type="NCBI Taxonomy" id="1236770"/>
    <lineage>
        <taxon>Bacteria</taxon>
        <taxon>Pseudomonadati</taxon>
        <taxon>Bacteroidota</taxon>
        <taxon>Cytophagia</taxon>
        <taxon>Cytophagales</taxon>
        <taxon>Hymenobacteraceae</taxon>
        <taxon>Hymenobacter</taxon>
    </lineage>
</organism>
<feature type="domain" description="Lantibiotic dehydratase N-terminal" evidence="1">
    <location>
        <begin position="50"/>
        <end position="700"/>
    </location>
</feature>
<dbReference type="RefSeq" id="WP_125438621.1">
    <property type="nucleotide sequence ID" value="NZ_RWIU01000004.1"/>
</dbReference>
<proteinExistence type="predicted"/>
<evidence type="ECO:0000259" key="2">
    <source>
        <dbReference type="Pfam" id="PF14028"/>
    </source>
</evidence>